<proteinExistence type="predicted"/>
<dbReference type="SUPFAM" id="SSF53335">
    <property type="entry name" value="S-adenosyl-L-methionine-dependent methyltransferases"/>
    <property type="match status" value="1"/>
</dbReference>
<dbReference type="CDD" id="cd02440">
    <property type="entry name" value="AdoMet_MTases"/>
    <property type="match status" value="1"/>
</dbReference>
<dbReference type="InterPro" id="IPR025799">
    <property type="entry name" value="Arg_MeTrfase"/>
</dbReference>
<dbReference type="PANTHER" id="PTHR11006:SF4">
    <property type="entry name" value="PROTEIN ARGININE N-METHYLTRANSFERASE 7"/>
    <property type="match status" value="1"/>
</dbReference>
<dbReference type="GO" id="GO:0008168">
    <property type="term" value="F:methyltransferase activity"/>
    <property type="evidence" value="ECO:0007669"/>
    <property type="project" value="UniProtKB-KW"/>
</dbReference>
<organism evidence="1 2">
    <name type="scientific">Sphingomonas oligophenolica</name>
    <dbReference type="NCBI Taxonomy" id="301154"/>
    <lineage>
        <taxon>Bacteria</taxon>
        <taxon>Pseudomonadati</taxon>
        <taxon>Pseudomonadota</taxon>
        <taxon>Alphaproteobacteria</taxon>
        <taxon>Sphingomonadales</taxon>
        <taxon>Sphingomonadaceae</taxon>
        <taxon>Sphingomonas</taxon>
    </lineage>
</organism>
<gene>
    <name evidence="1" type="ORF">ABC974_08815</name>
</gene>
<dbReference type="GO" id="GO:0032259">
    <property type="term" value="P:methylation"/>
    <property type="evidence" value="ECO:0007669"/>
    <property type="project" value="UniProtKB-KW"/>
</dbReference>
<dbReference type="Pfam" id="PF06325">
    <property type="entry name" value="PrmA"/>
    <property type="match status" value="1"/>
</dbReference>
<keyword evidence="1" id="KW-0689">Ribosomal protein</keyword>
<dbReference type="PROSITE" id="PS51678">
    <property type="entry name" value="SAM_MT_PRMT"/>
    <property type="match status" value="1"/>
</dbReference>
<keyword evidence="1" id="KW-0489">Methyltransferase</keyword>
<sequence>MRDRARELLAMQPIVEGKPMAMLALARQLPAIGQRALALDMIRRALALAPSDGEVRALATELLSDGVHTWHFSIVRDEARNRVYDTALRNAIFPGCTVLEIGTGTGLLAMMAARAGAARVITCEVDPAVAAAARDNIAVNGFADRVTVVNKHSTRLELGDVGGQADILVSEIVSNDLLSEGALPAHEDAVPRLLKPGGAVIPVRGRIRIALMDDGGAAQPDLGLIDSFDLSAFNRLRRPYRDIPVGSPAITLRSAATDLFAFDFANGPWRGDRCETRIASQGGRVTGVVQWIALDLDDREHYENHPGPGAASCWGAIFWPFARPVMSAPGEYLAIGACHERNRVRIWLG</sequence>
<dbReference type="InterPro" id="IPR029063">
    <property type="entry name" value="SAM-dependent_MTases_sf"/>
</dbReference>
<keyword evidence="2" id="KW-1185">Reference proteome</keyword>
<dbReference type="RefSeq" id="WP_343889497.1">
    <property type="nucleotide sequence ID" value="NZ_BAAAEH010000022.1"/>
</dbReference>
<dbReference type="EMBL" id="JBDIME010000005">
    <property type="protein sequence ID" value="MEN2789724.1"/>
    <property type="molecule type" value="Genomic_DNA"/>
</dbReference>
<keyword evidence="1" id="KW-0687">Ribonucleoprotein</keyword>
<reference evidence="1 2" key="1">
    <citation type="submission" date="2024-05" db="EMBL/GenBank/DDBJ databases">
        <authorList>
            <person name="Liu Q."/>
            <person name="Xin Y.-H."/>
        </authorList>
    </citation>
    <scope>NUCLEOTIDE SEQUENCE [LARGE SCALE GENOMIC DNA]</scope>
    <source>
        <strain evidence="1 2">CGMCC 1.10181</strain>
    </source>
</reference>
<dbReference type="PANTHER" id="PTHR11006">
    <property type="entry name" value="PROTEIN ARGININE N-METHYLTRANSFERASE"/>
    <property type="match status" value="1"/>
</dbReference>
<dbReference type="Gene3D" id="3.40.50.150">
    <property type="entry name" value="Vaccinia Virus protein VP39"/>
    <property type="match status" value="1"/>
</dbReference>
<accession>A0ABU9Y1N6</accession>
<dbReference type="Gene3D" id="2.70.160.11">
    <property type="entry name" value="Hnrnp arginine n-methyltransferase1"/>
    <property type="match status" value="1"/>
</dbReference>
<evidence type="ECO:0000313" key="2">
    <source>
        <dbReference type="Proteomes" id="UP001419910"/>
    </source>
</evidence>
<dbReference type="GO" id="GO:0005840">
    <property type="term" value="C:ribosome"/>
    <property type="evidence" value="ECO:0007669"/>
    <property type="project" value="UniProtKB-KW"/>
</dbReference>
<dbReference type="Proteomes" id="UP001419910">
    <property type="component" value="Unassembled WGS sequence"/>
</dbReference>
<protein>
    <submittedName>
        <fullName evidence="1">50S ribosomal protein L11 methyltransferase</fullName>
    </submittedName>
</protein>
<comment type="caution">
    <text evidence="1">The sequence shown here is derived from an EMBL/GenBank/DDBJ whole genome shotgun (WGS) entry which is preliminary data.</text>
</comment>
<evidence type="ECO:0000313" key="1">
    <source>
        <dbReference type="EMBL" id="MEN2789724.1"/>
    </source>
</evidence>
<keyword evidence="1" id="KW-0808">Transferase</keyword>
<name>A0ABU9Y1N6_9SPHN</name>